<dbReference type="Ensembl" id="ENSGEVT00005019719.1">
    <property type="protein sequence ID" value="ENSGEVP00005018768.1"/>
    <property type="gene ID" value="ENSGEVG00005013217.1"/>
</dbReference>
<dbReference type="Pfam" id="PF11618">
    <property type="entry name" value="C2-C2_1"/>
    <property type="match status" value="1"/>
</dbReference>
<dbReference type="GO" id="GO:0032391">
    <property type="term" value="C:photoreceptor connecting cilium"/>
    <property type="evidence" value="ECO:0007669"/>
    <property type="project" value="TreeGrafter"/>
</dbReference>
<feature type="coiled-coil region" evidence="6">
    <location>
        <begin position="326"/>
        <end position="457"/>
    </location>
</feature>
<feature type="compositionally biased region" description="Polar residues" evidence="7">
    <location>
        <begin position="939"/>
        <end position="955"/>
    </location>
</feature>
<dbReference type="GO" id="GO:0031870">
    <property type="term" value="F:thromboxane A2 receptor binding"/>
    <property type="evidence" value="ECO:0007669"/>
    <property type="project" value="TreeGrafter"/>
</dbReference>
<sequence>MSAPADETAGDLPVRDVGLNLAGIGGLQESSAAQSVKARQAVSRISREELEDRFLRLHDENILLKQHAHKQEDKIKRMATKLIRLVNDKKRSEQIGGGPKRLGQDVELEEMIEQLQGKVRELEKQNEGIRKRLISTKQQLQVQGHRHTPYSHVQSRINTGLRKVNEAVAIQDHTRKGMRFQDVELRCPQPMLPRYGHSLLEEARAEIRNLENVIESQKGQIEELEHTGEVLRSQIRKKEKEFEESVLQLKEQQATGQRLSIRDNVEMIKLHKQLMEKSNALSAMEGKFLQLQESQRNLKASHDALMANGNELNLQLKEQRLKCLHLEKELQSMIFSEQRIEELQDRINDLEKERDLLKENYDKLYNSAFSVSHEQQWKLKEQQLKLQIAQLETALKSDLADKSEILDRMKLERDQNEKLTQENKELQLHYLEHKQQLDELKNRMKFFTKESDTEMAELSEALMLIKVRKQQKNEDLTFLEKIEDDIHKDTEYAMRDLQATHAETVQELEKTRNMLIVQHKINKDYQTEVEAVTQKMEGLQKDYELKLEQYVHLLDIRAARIRKLEAQLKDIAYGTKQYKFRPEILPEDPADEFDETVHLERGENLFEIHISKVIFSTEAVHAFGDQEPVTFCTYAFYDFELQTTPVVHGLNPSYNFTSQYLVRVDDFFLQYIQKSTITLEVHHALGTDYETAAACQLRFHEILENNGRIYSTAILVGTEGHIPNYGTVDYWVRLRVPMDQAIRLYKERSKALGYITSNLKEHEKLKQPIHRTAQVSTSADGDLNELHITIKCCSNLKSRKKHLQPNPYVVYKFFDFADHDTPIIHSSNSPQFDDHMCFPVPMNTDLDQYLKSESLTFYVFDDGETEEGLYVGKAIVPLISLAHDRYISGKNLTFSKLTNFIPTNVYKYTYLFEVIQERVADDKVKETSGEIQQEKDDLSQLSEGQLADQSSATSGDETEITEELEPEDNRLATDAMESIITDSDDCIVPSPVSKNIKQVSQYIYVDITRNMVCLLFVCLFVCLFLKQSIEKIRIEIISLSLTDSRVAMDDTIQRLFVECRFYSFLAEETPVSLPKPKSGQWVHYNYSNVIHVDKVNNYARREFLKSVLQESELNTGSIRFTVVSDPPEDEQDLECEDIGFAYVSLTEIFQKEKDIIEQDIDVFDSQDDSAVIGKLKVTVEALHALRSVYEEHKDD</sequence>
<feature type="coiled-coil region" evidence="6">
    <location>
        <begin position="200"/>
        <end position="255"/>
    </location>
</feature>
<keyword evidence="3 6" id="KW-0175">Coiled coil</keyword>
<gene>
    <name evidence="9" type="primary">RPGRIP1L</name>
</gene>
<dbReference type="GO" id="GO:0046548">
    <property type="term" value="P:retinal rod cell development"/>
    <property type="evidence" value="ECO:0007669"/>
    <property type="project" value="TreeGrafter"/>
</dbReference>
<dbReference type="FunFam" id="2.60.40.150:FF:000073">
    <property type="entry name" value="protein fantom isoform X1"/>
    <property type="match status" value="1"/>
</dbReference>
<dbReference type="Gene3D" id="2.60.40.150">
    <property type="entry name" value="C2 domain"/>
    <property type="match status" value="3"/>
</dbReference>
<dbReference type="CDD" id="cd00030">
    <property type="entry name" value="C2"/>
    <property type="match status" value="1"/>
</dbReference>
<evidence type="ECO:0000256" key="3">
    <source>
        <dbReference type="ARBA" id="ARBA00023054"/>
    </source>
</evidence>
<dbReference type="OrthoDB" id="2133912at2759"/>
<keyword evidence="4" id="KW-0969">Cilium</keyword>
<dbReference type="Proteomes" id="UP000694390">
    <property type="component" value="Chromosome 12"/>
</dbReference>
<organism evidence="9 10">
    <name type="scientific">Gopherus evgoodei</name>
    <name type="common">Goodes thornscrub tortoise</name>
    <dbReference type="NCBI Taxonomy" id="1825980"/>
    <lineage>
        <taxon>Eukaryota</taxon>
        <taxon>Metazoa</taxon>
        <taxon>Chordata</taxon>
        <taxon>Craniata</taxon>
        <taxon>Vertebrata</taxon>
        <taxon>Euteleostomi</taxon>
        <taxon>Archelosauria</taxon>
        <taxon>Testudinata</taxon>
        <taxon>Testudines</taxon>
        <taxon>Cryptodira</taxon>
        <taxon>Durocryptodira</taxon>
        <taxon>Testudinoidea</taxon>
        <taxon>Testudinidae</taxon>
        <taxon>Gopherus</taxon>
    </lineage>
</organism>
<dbReference type="GO" id="GO:0005856">
    <property type="term" value="C:cytoskeleton"/>
    <property type="evidence" value="ECO:0007669"/>
    <property type="project" value="UniProtKB-ARBA"/>
</dbReference>
<dbReference type="InterPro" id="IPR035892">
    <property type="entry name" value="C2_domain_sf"/>
</dbReference>
<evidence type="ECO:0000256" key="4">
    <source>
        <dbReference type="ARBA" id="ARBA00023069"/>
    </source>
</evidence>
<keyword evidence="10" id="KW-1185">Reference proteome</keyword>
<accession>A0A8C4WLC5</accession>
<reference evidence="9" key="3">
    <citation type="submission" date="2025-09" db="UniProtKB">
        <authorList>
            <consortium name="Ensembl"/>
        </authorList>
    </citation>
    <scope>IDENTIFICATION</scope>
</reference>
<feature type="compositionally biased region" description="Basic and acidic residues" evidence="7">
    <location>
        <begin position="926"/>
        <end position="938"/>
    </location>
</feature>
<dbReference type="GO" id="GO:1905515">
    <property type="term" value="P:non-motile cilium assembly"/>
    <property type="evidence" value="ECO:0007669"/>
    <property type="project" value="TreeGrafter"/>
</dbReference>
<dbReference type="GeneTree" id="ENSGT00520000055620"/>
<dbReference type="SUPFAM" id="SSF49562">
    <property type="entry name" value="C2 domain (Calcium/lipid-binding domain, CaLB)"/>
    <property type="match status" value="2"/>
</dbReference>
<dbReference type="SMART" id="SM00239">
    <property type="entry name" value="C2"/>
    <property type="match status" value="2"/>
</dbReference>
<evidence type="ECO:0000256" key="7">
    <source>
        <dbReference type="SAM" id="MobiDB-lite"/>
    </source>
</evidence>
<protein>
    <submittedName>
        <fullName evidence="9">RPGRIP1 like</fullName>
    </submittedName>
</protein>
<feature type="coiled-coil region" evidence="6">
    <location>
        <begin position="494"/>
        <end position="549"/>
    </location>
</feature>
<dbReference type="AlphaFoldDB" id="A0A8C4WLC5"/>
<name>A0A8C4WLC5_9SAUR</name>
<dbReference type="InterPro" id="IPR031139">
    <property type="entry name" value="RPGRIP1_fam"/>
</dbReference>
<dbReference type="PANTHER" id="PTHR14240">
    <property type="entry name" value="RETINITIS PIGMENTOSA GTPASE REGULATOR-INTERACTING PROTEIN"/>
    <property type="match status" value="1"/>
</dbReference>
<evidence type="ECO:0000313" key="9">
    <source>
        <dbReference type="Ensembl" id="ENSGEVP00005018768.1"/>
    </source>
</evidence>
<proteinExistence type="inferred from homology"/>
<comment type="similarity">
    <text evidence="2">Belongs to the RPGRIP1 family.</text>
</comment>
<reference evidence="9" key="2">
    <citation type="submission" date="2025-08" db="UniProtKB">
        <authorList>
            <consortium name="Ensembl"/>
        </authorList>
    </citation>
    <scope>IDENTIFICATION</scope>
</reference>
<feature type="region of interest" description="Disordered" evidence="7">
    <location>
        <begin position="926"/>
        <end position="967"/>
    </location>
</feature>
<dbReference type="InterPro" id="IPR021656">
    <property type="entry name" value="C2-C2_1"/>
</dbReference>
<comment type="subcellular location">
    <subcellularLocation>
        <location evidence="1">Cell projection</location>
        <location evidence="1">Cilium</location>
    </subcellularLocation>
</comment>
<dbReference type="Pfam" id="PF18111">
    <property type="entry name" value="RPGR1_C"/>
    <property type="match status" value="1"/>
</dbReference>
<dbReference type="InterPro" id="IPR041091">
    <property type="entry name" value="RPGRIP1_C"/>
</dbReference>
<evidence type="ECO:0000256" key="6">
    <source>
        <dbReference type="SAM" id="Coils"/>
    </source>
</evidence>
<feature type="domain" description="C2" evidence="8">
    <location>
        <begin position="765"/>
        <end position="891"/>
    </location>
</feature>
<evidence type="ECO:0000259" key="8">
    <source>
        <dbReference type="PROSITE" id="PS50004"/>
    </source>
</evidence>
<dbReference type="Pfam" id="PF00168">
    <property type="entry name" value="C2"/>
    <property type="match status" value="1"/>
</dbReference>
<feature type="compositionally biased region" description="Acidic residues" evidence="7">
    <location>
        <begin position="956"/>
        <end position="966"/>
    </location>
</feature>
<reference evidence="9" key="1">
    <citation type="submission" date="2019-06" db="EMBL/GenBank/DDBJ databases">
        <title>G10K-VGP Goodes thornscrub tortoise genome, primary haplotype.</title>
        <authorList>
            <person name="Murphy B."/>
            <person name="Edwards T."/>
            <person name="Rhie A."/>
            <person name="Koren S."/>
            <person name="Phillippy A."/>
            <person name="Fedrigo O."/>
            <person name="Haase B."/>
            <person name="Mountcastle J."/>
            <person name="Lewin H."/>
            <person name="Damas J."/>
            <person name="Howe K."/>
            <person name="Formenti G."/>
            <person name="Myers G."/>
            <person name="Durbin R."/>
            <person name="Jarvis E.D."/>
        </authorList>
    </citation>
    <scope>NUCLEOTIDE SEQUENCE [LARGE SCALE GENOMIC DNA]</scope>
</reference>
<feature type="coiled-coil region" evidence="6">
    <location>
        <begin position="105"/>
        <end position="139"/>
    </location>
</feature>
<dbReference type="InterPro" id="IPR000008">
    <property type="entry name" value="C2_dom"/>
</dbReference>
<keyword evidence="5" id="KW-0966">Cell projection</keyword>
<evidence type="ECO:0000256" key="5">
    <source>
        <dbReference type="ARBA" id="ARBA00023273"/>
    </source>
</evidence>
<dbReference type="PANTHER" id="PTHR14240:SF4">
    <property type="entry name" value="PROTEIN FANTOM"/>
    <property type="match status" value="1"/>
</dbReference>
<dbReference type="PROSITE" id="PS50004">
    <property type="entry name" value="C2"/>
    <property type="match status" value="1"/>
</dbReference>
<evidence type="ECO:0000256" key="2">
    <source>
        <dbReference type="ARBA" id="ARBA00006042"/>
    </source>
</evidence>
<evidence type="ECO:0000313" key="10">
    <source>
        <dbReference type="Proteomes" id="UP000694390"/>
    </source>
</evidence>
<evidence type="ECO:0000256" key="1">
    <source>
        <dbReference type="ARBA" id="ARBA00004138"/>
    </source>
</evidence>